<dbReference type="RefSeq" id="WP_208468115.1">
    <property type="nucleotide sequence ID" value="NZ_JAGFNS010000009.1"/>
</dbReference>
<evidence type="ECO:0000313" key="2">
    <source>
        <dbReference type="Proteomes" id="UP000679690"/>
    </source>
</evidence>
<protein>
    <submittedName>
        <fullName evidence="1">Uncharacterized protein</fullName>
    </submittedName>
</protein>
<dbReference type="EMBL" id="JAGFNS010000009">
    <property type="protein sequence ID" value="MBO3738947.1"/>
    <property type="molecule type" value="Genomic_DNA"/>
</dbReference>
<comment type="caution">
    <text evidence="1">The sequence shown here is derived from an EMBL/GenBank/DDBJ whole genome shotgun (WGS) entry which is preliminary data.</text>
</comment>
<accession>A0ABS3UMR4</accession>
<sequence>MNEPGPRFAVAFVRSVAVLAPEADAQVAWLENIGAAPSAEELALEFDDGFRLAPTFVERRWLNDTAMPASTLLDDQLGAMSGDPNASLWHIDALADRAEWDRVRKLAEAALILLT</sequence>
<evidence type="ECO:0000313" key="1">
    <source>
        <dbReference type="EMBL" id="MBO3738947.1"/>
    </source>
</evidence>
<name>A0ABS3UMR4_9ACTN</name>
<dbReference type="Proteomes" id="UP000679690">
    <property type="component" value="Unassembled WGS sequence"/>
</dbReference>
<proteinExistence type="predicted"/>
<keyword evidence="2" id="KW-1185">Reference proteome</keyword>
<organism evidence="1 2">
    <name type="scientific">Actinoplanes flavus</name>
    <dbReference type="NCBI Taxonomy" id="2820290"/>
    <lineage>
        <taxon>Bacteria</taxon>
        <taxon>Bacillati</taxon>
        <taxon>Actinomycetota</taxon>
        <taxon>Actinomycetes</taxon>
        <taxon>Micromonosporales</taxon>
        <taxon>Micromonosporaceae</taxon>
        <taxon>Actinoplanes</taxon>
    </lineage>
</organism>
<reference evidence="1 2" key="1">
    <citation type="submission" date="2021-03" db="EMBL/GenBank/DDBJ databases">
        <title>Actinoplanes flavus sp. nov., a novel actinomycete isolated from Coconut Palm rhizosphere soil.</title>
        <authorList>
            <person name="Luo X."/>
        </authorList>
    </citation>
    <scope>NUCLEOTIDE SEQUENCE [LARGE SCALE GENOMIC DNA]</scope>
    <source>
        <strain evidence="1 2">NEAU-H7</strain>
    </source>
</reference>
<gene>
    <name evidence="1" type="ORF">J5X75_15575</name>
</gene>